<name>A0AAF1A3U6_SOLVR</name>
<evidence type="ECO:0008006" key="3">
    <source>
        <dbReference type="Google" id="ProtNLM"/>
    </source>
</evidence>
<evidence type="ECO:0000313" key="2">
    <source>
        <dbReference type="Proteomes" id="UP001234989"/>
    </source>
</evidence>
<dbReference type="AlphaFoldDB" id="A0AAF1A3U6"/>
<protein>
    <recommendedName>
        <fullName evidence="3">RNase H type-1 domain-containing protein</fullName>
    </recommendedName>
</protein>
<accession>A0AAF1A3U6</accession>
<sequence>MEWKVPWELVEKIEEIRDIILLTGTIITHTYRDGNGLADCIANISIEGQTNHEKI</sequence>
<dbReference type="Proteomes" id="UP001234989">
    <property type="component" value="Chromosome 12"/>
</dbReference>
<proteinExistence type="predicted"/>
<organism evidence="1 2">
    <name type="scientific">Solanum verrucosum</name>
    <dbReference type="NCBI Taxonomy" id="315347"/>
    <lineage>
        <taxon>Eukaryota</taxon>
        <taxon>Viridiplantae</taxon>
        <taxon>Streptophyta</taxon>
        <taxon>Embryophyta</taxon>
        <taxon>Tracheophyta</taxon>
        <taxon>Spermatophyta</taxon>
        <taxon>Magnoliopsida</taxon>
        <taxon>eudicotyledons</taxon>
        <taxon>Gunneridae</taxon>
        <taxon>Pentapetalae</taxon>
        <taxon>asterids</taxon>
        <taxon>lamiids</taxon>
        <taxon>Solanales</taxon>
        <taxon>Solanaceae</taxon>
        <taxon>Solanoideae</taxon>
        <taxon>Solaneae</taxon>
        <taxon>Solanum</taxon>
    </lineage>
</organism>
<evidence type="ECO:0000313" key="1">
    <source>
        <dbReference type="EMBL" id="WMV59750.1"/>
    </source>
</evidence>
<dbReference type="EMBL" id="CP133623">
    <property type="protein sequence ID" value="WMV59750.1"/>
    <property type="molecule type" value="Genomic_DNA"/>
</dbReference>
<gene>
    <name evidence="1" type="ORF">MTR67_053135</name>
</gene>
<keyword evidence="2" id="KW-1185">Reference proteome</keyword>
<reference evidence="1" key="1">
    <citation type="submission" date="2023-08" db="EMBL/GenBank/DDBJ databases">
        <title>A de novo genome assembly of Solanum verrucosum Schlechtendal, a Mexican diploid species geographically isolated from the other diploid A-genome species in potato relatives.</title>
        <authorList>
            <person name="Hosaka K."/>
        </authorList>
    </citation>
    <scope>NUCLEOTIDE SEQUENCE</scope>
    <source>
        <tissue evidence="1">Young leaves</tissue>
    </source>
</reference>